<feature type="zinc finger region" description="RING-Gid-type" evidence="6">
    <location>
        <begin position="331"/>
        <end position="373"/>
    </location>
</feature>
<evidence type="ECO:0000256" key="2">
    <source>
        <dbReference type="ARBA" id="ARBA00022490"/>
    </source>
</evidence>
<dbReference type="GO" id="GO:0061630">
    <property type="term" value="F:ubiquitin protein ligase activity"/>
    <property type="evidence" value="ECO:0007669"/>
    <property type="project" value="InterPro"/>
</dbReference>
<protein>
    <recommendedName>
        <fullName evidence="11">RING-type E3 ubiquitin transferase</fullName>
    </recommendedName>
</protein>
<dbReference type="SMART" id="SM00667">
    <property type="entry name" value="LisH"/>
    <property type="match status" value="1"/>
</dbReference>
<dbReference type="InterPro" id="IPR044063">
    <property type="entry name" value="ZF_RING_GID"/>
</dbReference>
<evidence type="ECO:0000256" key="6">
    <source>
        <dbReference type="PROSITE-ProRule" id="PRU01215"/>
    </source>
</evidence>
<dbReference type="AlphaFoldDB" id="A0A1X7V8C5"/>
<dbReference type="InterPro" id="IPR037683">
    <property type="entry name" value="Rmd5_dRing"/>
</dbReference>
<dbReference type="InterPro" id="IPR013144">
    <property type="entry name" value="CRA_dom"/>
</dbReference>
<dbReference type="FunFam" id="3.30.40.10:FF:000143">
    <property type="entry name" value="Regulator of gluconeogenesis Rmd5"/>
    <property type="match status" value="1"/>
</dbReference>
<dbReference type="SMART" id="SM00668">
    <property type="entry name" value="CTLH"/>
    <property type="match status" value="1"/>
</dbReference>
<dbReference type="GO" id="GO:0005634">
    <property type="term" value="C:nucleus"/>
    <property type="evidence" value="ECO:0007669"/>
    <property type="project" value="TreeGrafter"/>
</dbReference>
<evidence type="ECO:0000313" key="9">
    <source>
        <dbReference type="EnsemblMetazoa" id="Aqu2.1.36256_001"/>
    </source>
</evidence>
<evidence type="ECO:0000259" key="7">
    <source>
        <dbReference type="PROSITE" id="PS50897"/>
    </source>
</evidence>
<dbReference type="InterPro" id="IPR006595">
    <property type="entry name" value="CTLH_C"/>
</dbReference>
<reference evidence="10" key="1">
    <citation type="journal article" date="2010" name="Nature">
        <title>The Amphimedon queenslandica genome and the evolution of animal complexity.</title>
        <authorList>
            <person name="Srivastava M."/>
            <person name="Simakov O."/>
            <person name="Chapman J."/>
            <person name="Fahey B."/>
            <person name="Gauthier M.E."/>
            <person name="Mitros T."/>
            <person name="Richards G.S."/>
            <person name="Conaco C."/>
            <person name="Dacre M."/>
            <person name="Hellsten U."/>
            <person name="Larroux C."/>
            <person name="Putnam N.H."/>
            <person name="Stanke M."/>
            <person name="Adamska M."/>
            <person name="Darling A."/>
            <person name="Degnan S.M."/>
            <person name="Oakley T.H."/>
            <person name="Plachetzki D.C."/>
            <person name="Zhai Y."/>
            <person name="Adamski M."/>
            <person name="Calcino A."/>
            <person name="Cummins S.F."/>
            <person name="Goodstein D.M."/>
            <person name="Harris C."/>
            <person name="Jackson D.J."/>
            <person name="Leys S.P."/>
            <person name="Shu S."/>
            <person name="Woodcroft B.J."/>
            <person name="Vervoort M."/>
            <person name="Kosik K.S."/>
            <person name="Manning G."/>
            <person name="Degnan B.M."/>
            <person name="Rokhsar D.S."/>
        </authorList>
    </citation>
    <scope>NUCLEOTIDE SEQUENCE [LARGE SCALE GENOMIC DNA]</scope>
</reference>
<keyword evidence="10" id="KW-1185">Reference proteome</keyword>
<dbReference type="SUPFAM" id="SSF57850">
    <property type="entry name" value="RING/U-box"/>
    <property type="match status" value="1"/>
</dbReference>
<dbReference type="PANTHER" id="PTHR12170">
    <property type="entry name" value="MACROPHAGE ERYTHROBLAST ATTACHER-RELATED"/>
    <property type="match status" value="1"/>
</dbReference>
<evidence type="ECO:0000256" key="4">
    <source>
        <dbReference type="ARBA" id="ARBA00022771"/>
    </source>
</evidence>
<dbReference type="InterPro" id="IPR013083">
    <property type="entry name" value="Znf_RING/FYVE/PHD"/>
</dbReference>
<dbReference type="PROSITE" id="PS50897">
    <property type="entry name" value="CTLH"/>
    <property type="match status" value="1"/>
</dbReference>
<keyword evidence="2" id="KW-0963">Cytoplasm</keyword>
<evidence type="ECO:0000256" key="5">
    <source>
        <dbReference type="ARBA" id="ARBA00022833"/>
    </source>
</evidence>
<keyword evidence="3" id="KW-0479">Metal-binding</keyword>
<evidence type="ECO:0000256" key="3">
    <source>
        <dbReference type="ARBA" id="ARBA00022723"/>
    </source>
</evidence>
<dbReference type="GO" id="GO:0034657">
    <property type="term" value="C:GID complex"/>
    <property type="evidence" value="ECO:0007669"/>
    <property type="project" value="TreeGrafter"/>
</dbReference>
<organism evidence="9">
    <name type="scientific">Amphimedon queenslandica</name>
    <name type="common">Sponge</name>
    <dbReference type="NCBI Taxonomy" id="400682"/>
    <lineage>
        <taxon>Eukaryota</taxon>
        <taxon>Metazoa</taxon>
        <taxon>Porifera</taxon>
        <taxon>Demospongiae</taxon>
        <taxon>Heteroscleromorpha</taxon>
        <taxon>Haplosclerida</taxon>
        <taxon>Niphatidae</taxon>
        <taxon>Amphimedon</taxon>
    </lineage>
</organism>
<dbReference type="eggNOG" id="KOG2817">
    <property type="taxonomic scope" value="Eukaryota"/>
</dbReference>
<feature type="domain" description="CTLH" evidence="7">
    <location>
        <begin position="151"/>
        <end position="207"/>
    </location>
</feature>
<dbReference type="InterPro" id="IPR045098">
    <property type="entry name" value="Fyv10_fam"/>
</dbReference>
<evidence type="ECO:0000259" key="8">
    <source>
        <dbReference type="PROSITE" id="PS51867"/>
    </source>
</evidence>
<dbReference type="InParanoid" id="A0A1X7V8C5"/>
<feature type="domain" description="RING-Gid-type" evidence="8">
    <location>
        <begin position="331"/>
        <end position="373"/>
    </location>
</feature>
<dbReference type="GO" id="GO:0043161">
    <property type="term" value="P:proteasome-mediated ubiquitin-dependent protein catabolic process"/>
    <property type="evidence" value="ECO:0007669"/>
    <property type="project" value="InterPro"/>
</dbReference>
<dbReference type="KEGG" id="aqu:100638893"/>
<accession>A0A1X7V8C5</accession>
<dbReference type="InterPro" id="IPR006594">
    <property type="entry name" value="LisH"/>
</dbReference>
<evidence type="ECO:0008006" key="11">
    <source>
        <dbReference type="Google" id="ProtNLM"/>
    </source>
</evidence>
<evidence type="ECO:0000256" key="1">
    <source>
        <dbReference type="ARBA" id="ARBA00004496"/>
    </source>
</evidence>
<dbReference type="Pfam" id="PF10607">
    <property type="entry name" value="CTLH"/>
    <property type="match status" value="1"/>
</dbReference>
<dbReference type="CDD" id="cd16652">
    <property type="entry name" value="dRING_Rmd5p-like"/>
    <property type="match status" value="1"/>
</dbReference>
<dbReference type="InterPro" id="IPR024964">
    <property type="entry name" value="CTLH/CRA"/>
</dbReference>
<dbReference type="Proteomes" id="UP000007879">
    <property type="component" value="Unassembled WGS sequence"/>
</dbReference>
<proteinExistence type="predicted"/>
<reference evidence="9" key="2">
    <citation type="submission" date="2017-05" db="UniProtKB">
        <authorList>
            <consortium name="EnsemblMetazoa"/>
        </authorList>
    </citation>
    <scope>IDENTIFICATION</scope>
</reference>
<evidence type="ECO:0000313" key="10">
    <source>
        <dbReference type="Proteomes" id="UP000007879"/>
    </source>
</evidence>
<dbReference type="OrthoDB" id="1933281at2759"/>
<dbReference type="STRING" id="400682.A0A1X7V8C5"/>
<sequence>MEACLAVEKEHTKVNQKLQSASQTISNKMEETINSLQSLRSSLANEEKPVLTDEEVQSVKSLISQVTSDVQSVSQTHKDMHASISKYGRIIDKYFMQDSKSVSSSITAQQNKASLSRAIYEHLLREGRMDVAETLLKEAGLSHEESFMTLFKDIHYIVQALRNRDVDPALRWVEGHRDELLRHGSSLEFKLKQRKYLLLLSLGQINEALSYAKELGDFSPLHNKEIQRLMGCLLFIRRGLESSPYSDLLDPWHWSDIIDTFTRDACYLLGLSLESPLAVSLAIGSAALPQLLHLQSVMIQRQMADVLSGRDELPCEIQLPWRYRYHSIFTCPILRQQTSESNPPVRLNCGHAISRDAMKKLVGHSGRLKCPYCPLEMMAKDVHILKF</sequence>
<keyword evidence="5" id="KW-0862">Zinc</keyword>
<dbReference type="EnsemblMetazoa" id="Aqu2.1.36256_001">
    <property type="protein sequence ID" value="Aqu2.1.36256_001"/>
    <property type="gene ID" value="Aqu2.1.36256"/>
</dbReference>
<dbReference type="EnsemblMetazoa" id="XM_011404593.2">
    <property type="protein sequence ID" value="XP_011402895.2"/>
    <property type="gene ID" value="LOC100638893"/>
</dbReference>
<dbReference type="GO" id="GO:0005737">
    <property type="term" value="C:cytoplasm"/>
    <property type="evidence" value="ECO:0007669"/>
    <property type="project" value="UniProtKB-SubCell"/>
</dbReference>
<name>A0A1X7V8C5_AMPQE</name>
<dbReference type="PROSITE" id="PS50896">
    <property type="entry name" value="LISH"/>
    <property type="match status" value="1"/>
</dbReference>
<dbReference type="GO" id="GO:0008270">
    <property type="term" value="F:zinc ion binding"/>
    <property type="evidence" value="ECO:0007669"/>
    <property type="project" value="UniProtKB-KW"/>
</dbReference>
<dbReference type="PANTHER" id="PTHR12170:SF3">
    <property type="entry name" value="GH10162P"/>
    <property type="match status" value="1"/>
</dbReference>
<dbReference type="PROSITE" id="PS51867">
    <property type="entry name" value="ZF_RING_GID"/>
    <property type="match status" value="1"/>
</dbReference>
<gene>
    <name evidence="9" type="primary">100638893</name>
</gene>
<dbReference type="Gene3D" id="3.30.40.10">
    <property type="entry name" value="Zinc/RING finger domain, C3HC4 (zinc finger)"/>
    <property type="match status" value="1"/>
</dbReference>
<keyword evidence="4 6" id="KW-0863">Zinc-finger</keyword>
<dbReference type="SMART" id="SM00757">
    <property type="entry name" value="CRA"/>
    <property type="match status" value="1"/>
</dbReference>
<comment type="subcellular location">
    <subcellularLocation>
        <location evidence="1">Cytoplasm</location>
    </subcellularLocation>
</comment>